<keyword evidence="3" id="KW-1185">Reference proteome</keyword>
<dbReference type="KEGG" id="psyt:DSAG12_02297"/>
<dbReference type="InterPro" id="IPR036188">
    <property type="entry name" value="FAD/NAD-bd_sf"/>
</dbReference>
<gene>
    <name evidence="2" type="ORF">DSAG12_02297</name>
</gene>
<dbReference type="PANTHER" id="PTHR42685">
    <property type="entry name" value="GERANYLGERANYL DIPHOSPHATE REDUCTASE"/>
    <property type="match status" value="1"/>
</dbReference>
<keyword evidence="1" id="KW-0812">Transmembrane</keyword>
<dbReference type="Pfam" id="PF12831">
    <property type="entry name" value="FAD_oxidored"/>
    <property type="match status" value="1"/>
</dbReference>
<evidence type="ECO:0000313" key="3">
    <source>
        <dbReference type="Proteomes" id="UP000321408"/>
    </source>
</evidence>
<dbReference type="AlphaFoldDB" id="A0A5B9DC74"/>
<keyword evidence="2" id="KW-0560">Oxidoreductase</keyword>
<dbReference type="Proteomes" id="UP000321408">
    <property type="component" value="Chromosome"/>
</dbReference>
<reference evidence="2 3" key="1">
    <citation type="journal article" date="2020" name="Nature">
        <title>Isolation of an archaeon at the prokaryote-eukaryote interface.</title>
        <authorList>
            <person name="Imachi H."/>
            <person name="Nobu M.K."/>
            <person name="Nakahara N."/>
            <person name="Morono Y."/>
            <person name="Ogawara M."/>
            <person name="Takaki Y."/>
            <person name="Takano Y."/>
            <person name="Uematsu K."/>
            <person name="Ikuta T."/>
            <person name="Ito M."/>
            <person name="Matsui Y."/>
            <person name="Miyazaki M."/>
            <person name="Murata K."/>
            <person name="Saito Y."/>
            <person name="Sakai S."/>
            <person name="Song C."/>
            <person name="Tasumi E."/>
            <person name="Yamanaka Y."/>
            <person name="Yamaguchi T."/>
            <person name="Kamagata Y."/>
            <person name="Tamaki H."/>
            <person name="Takai K."/>
        </authorList>
    </citation>
    <scope>NUCLEOTIDE SEQUENCE [LARGE SCALE GENOMIC DNA]</scope>
    <source>
        <strain evidence="2 3">MK-D1</strain>
    </source>
</reference>
<sequence>MKKEDFYNFIIVGAGTAGLTAAIVAAKNGHSVVVLEKGEVAGPKPRGESMAYYPLLDEILGKGYLQSIAEVKPSHRVYHSPGDIQPVGNIDMGTPYYFFEWRILIEHMVEIAKNHGVTFLFNCEVHQPIEEDNICKGVKYQNSKGKIQDVFGNVVLACDGHLSTIGSYYNVDYSKINCPIVKFLGNNAHINIDKVSSPQFYFVNNGVLDYAPNFPPSVAYIFPIGGKKIEAGLMLRMTTAFNMKSVKIPNEEEIMAVWENLKSSYPGFNEFFEGIKIEYEKLTQMPNAGLVKNFILGNGGAILIGDSAGFIDANGSSGLYFGMKMAQFWVDLISESLIDNQYDWSLENRKYLTKQFKKSKIYKTVNTSYKLIGIFEWMIFKKLRTGNRINRFWKFIMWLLQVAS</sequence>
<keyword evidence="1" id="KW-0472">Membrane</keyword>
<dbReference type="PANTHER" id="PTHR42685:SF22">
    <property type="entry name" value="CONDITIONED MEDIUM FACTOR RECEPTOR 1"/>
    <property type="match status" value="1"/>
</dbReference>
<name>A0A5B9DC74_9ARCH</name>
<dbReference type="GeneID" id="41330285"/>
<dbReference type="RefSeq" id="WP_147663343.1">
    <property type="nucleotide sequence ID" value="NZ_CP042905.2"/>
</dbReference>
<dbReference type="SUPFAM" id="SSF51905">
    <property type="entry name" value="FAD/NAD(P)-binding domain"/>
    <property type="match status" value="1"/>
</dbReference>
<dbReference type="EMBL" id="CP042905">
    <property type="protein sequence ID" value="QEE16467.1"/>
    <property type="molecule type" value="Genomic_DNA"/>
</dbReference>
<organism evidence="2 3">
    <name type="scientific">Promethearchaeum syntrophicum</name>
    <dbReference type="NCBI Taxonomy" id="2594042"/>
    <lineage>
        <taxon>Archaea</taxon>
        <taxon>Promethearchaeati</taxon>
        <taxon>Promethearchaeota</taxon>
        <taxon>Promethearchaeia</taxon>
        <taxon>Promethearchaeales</taxon>
        <taxon>Promethearchaeaceae</taxon>
        <taxon>Promethearchaeum</taxon>
    </lineage>
</organism>
<dbReference type="EC" id="1.-.-.-" evidence="2"/>
<proteinExistence type="predicted"/>
<dbReference type="Gene3D" id="3.50.50.60">
    <property type="entry name" value="FAD/NAD(P)-binding domain"/>
    <property type="match status" value="1"/>
</dbReference>
<keyword evidence="1" id="KW-1133">Transmembrane helix</keyword>
<accession>A0A5B9DC74</accession>
<feature type="transmembrane region" description="Helical" evidence="1">
    <location>
        <begin position="6"/>
        <end position="26"/>
    </location>
</feature>
<dbReference type="InterPro" id="IPR050407">
    <property type="entry name" value="Geranylgeranyl_reductase"/>
</dbReference>
<evidence type="ECO:0000256" key="1">
    <source>
        <dbReference type="SAM" id="Phobius"/>
    </source>
</evidence>
<protein>
    <submittedName>
        <fullName evidence="2">NAD(P)/FAD-dependent oxidoreductase</fullName>
        <ecNumber evidence="2">1.-.-.-</ecNumber>
    </submittedName>
</protein>
<evidence type="ECO:0000313" key="2">
    <source>
        <dbReference type="EMBL" id="QEE16467.1"/>
    </source>
</evidence>
<reference evidence="2 3" key="2">
    <citation type="journal article" date="2024" name="Int. J. Syst. Evol. Microbiol.">
        <title>Promethearchaeum syntrophicum gen. nov., sp. nov., an anaerobic, obligately syntrophic archaeon, the first isolate of the lineage 'Asgard' archaea, and proposal of the new archaeal phylum Promethearchaeota phyl. nov. and kingdom Promethearchaeati regn. nov.</title>
        <authorList>
            <person name="Imachi H."/>
            <person name="Nobu M.K."/>
            <person name="Kato S."/>
            <person name="Takaki Y."/>
            <person name="Miyazaki M."/>
            <person name="Miyata M."/>
            <person name="Ogawara M."/>
            <person name="Saito Y."/>
            <person name="Sakai S."/>
            <person name="Tahara Y.O."/>
            <person name="Takano Y."/>
            <person name="Tasumi E."/>
            <person name="Uematsu K."/>
            <person name="Yoshimura T."/>
            <person name="Itoh T."/>
            <person name="Ohkuma M."/>
            <person name="Takai K."/>
        </authorList>
    </citation>
    <scope>NUCLEOTIDE SEQUENCE [LARGE SCALE GENOMIC DNA]</scope>
    <source>
        <strain evidence="2 3">MK-D1</strain>
    </source>
</reference>